<dbReference type="SUPFAM" id="SSF56112">
    <property type="entry name" value="Protein kinase-like (PK-like)"/>
    <property type="match status" value="1"/>
</dbReference>
<dbReference type="InterPro" id="IPR051681">
    <property type="entry name" value="Ser/Thr_Kinases-Pseudokinases"/>
</dbReference>
<keyword evidence="2" id="KW-0418">Kinase</keyword>
<dbReference type="OrthoDB" id="346907at2759"/>
<accession>A0A397T2T5</accession>
<dbReference type="InterPro" id="IPR011009">
    <property type="entry name" value="Kinase-like_dom_sf"/>
</dbReference>
<dbReference type="InterPro" id="IPR001245">
    <property type="entry name" value="Ser-Thr/Tyr_kinase_cat_dom"/>
</dbReference>
<keyword evidence="2" id="KW-0808">Transferase</keyword>
<evidence type="ECO:0000313" key="3">
    <source>
        <dbReference type="Proteomes" id="UP000265703"/>
    </source>
</evidence>
<dbReference type="AlphaFoldDB" id="A0A397T2T5"/>
<comment type="caution">
    <text evidence="2">The sequence shown here is derived from an EMBL/GenBank/DDBJ whole genome shotgun (WGS) entry which is preliminary data.</text>
</comment>
<keyword evidence="3" id="KW-1185">Reference proteome</keyword>
<evidence type="ECO:0000259" key="1">
    <source>
        <dbReference type="PROSITE" id="PS50011"/>
    </source>
</evidence>
<dbReference type="EMBL" id="QKYT01000219">
    <property type="protein sequence ID" value="RIA89461.1"/>
    <property type="molecule type" value="Genomic_DNA"/>
</dbReference>
<protein>
    <submittedName>
        <fullName evidence="2">Kinase-like domain-containing protein</fullName>
    </submittedName>
</protein>
<evidence type="ECO:0000313" key="2">
    <source>
        <dbReference type="EMBL" id="RIA89461.1"/>
    </source>
</evidence>
<dbReference type="Pfam" id="PF07714">
    <property type="entry name" value="PK_Tyr_Ser-Thr"/>
    <property type="match status" value="1"/>
</dbReference>
<reference evidence="2 3" key="1">
    <citation type="submission" date="2018-06" db="EMBL/GenBank/DDBJ databases">
        <title>Comparative genomics reveals the genomic features of Rhizophagus irregularis, R. cerebriforme, R. diaphanum and Gigaspora rosea, and their symbiotic lifestyle signature.</title>
        <authorList>
            <person name="Morin E."/>
            <person name="San Clemente H."/>
            <person name="Chen E.C.H."/>
            <person name="De La Providencia I."/>
            <person name="Hainaut M."/>
            <person name="Kuo A."/>
            <person name="Kohler A."/>
            <person name="Murat C."/>
            <person name="Tang N."/>
            <person name="Roy S."/>
            <person name="Loubradou J."/>
            <person name="Henrissat B."/>
            <person name="Grigoriev I.V."/>
            <person name="Corradi N."/>
            <person name="Roux C."/>
            <person name="Martin F.M."/>
        </authorList>
    </citation>
    <scope>NUCLEOTIDE SEQUENCE [LARGE SCALE GENOMIC DNA]</scope>
    <source>
        <strain evidence="2 3">DAOM 227022</strain>
    </source>
</reference>
<feature type="domain" description="Protein kinase" evidence="1">
    <location>
        <begin position="36"/>
        <end position="330"/>
    </location>
</feature>
<dbReference type="GO" id="GO:0005524">
    <property type="term" value="F:ATP binding"/>
    <property type="evidence" value="ECO:0007669"/>
    <property type="project" value="InterPro"/>
</dbReference>
<organism evidence="2 3">
    <name type="scientific">Glomus cerebriforme</name>
    <dbReference type="NCBI Taxonomy" id="658196"/>
    <lineage>
        <taxon>Eukaryota</taxon>
        <taxon>Fungi</taxon>
        <taxon>Fungi incertae sedis</taxon>
        <taxon>Mucoromycota</taxon>
        <taxon>Glomeromycotina</taxon>
        <taxon>Glomeromycetes</taxon>
        <taxon>Glomerales</taxon>
        <taxon>Glomeraceae</taxon>
        <taxon>Glomus</taxon>
    </lineage>
</organism>
<dbReference type="CDD" id="cd00180">
    <property type="entry name" value="PKc"/>
    <property type="match status" value="1"/>
</dbReference>
<dbReference type="InterPro" id="IPR000719">
    <property type="entry name" value="Prot_kinase_dom"/>
</dbReference>
<dbReference type="STRING" id="658196.A0A397T2T5"/>
<gene>
    <name evidence="2" type="ORF">C1645_772354</name>
</gene>
<proteinExistence type="predicted"/>
<dbReference type="PROSITE" id="PS50011">
    <property type="entry name" value="PROTEIN_KINASE_DOM"/>
    <property type="match status" value="1"/>
</dbReference>
<dbReference type="PANTHER" id="PTHR44329">
    <property type="entry name" value="SERINE/THREONINE-PROTEIN KINASE TNNI3K-RELATED"/>
    <property type="match status" value="1"/>
</dbReference>
<sequence length="330" mass="38063">MTIGWCINCDVERLLNDNRWTSGDERIDNFIKHTQKNAKDVWMEGSRWNYDEATREWISIGPTKVDLKRLDDSQNLSQQFINRLFKYFKCLQSSSLADYYGITHDGTSCIMIIMKFYENGNLYSYLDSWAGYICWRDMIDILWLISSGLQKIHNLGLVHGNIHGGNILLEENENTSQTCYCLKLPSNGHITDSGLIGPSFKPYENKIFGVVPFIAPEILSGYEATKASDIYSFGILMDRAHDKTLIYNIFYLKLMKKCLNRNPFTRPTACELNEAFARWVTAVCDDPEPSDLSNQFDKAEDINFLNLQSTIQIIFDNRDLTNIIMSKSRL</sequence>
<name>A0A397T2T5_9GLOM</name>
<dbReference type="Gene3D" id="1.10.510.10">
    <property type="entry name" value="Transferase(Phosphotransferase) domain 1"/>
    <property type="match status" value="1"/>
</dbReference>
<dbReference type="Proteomes" id="UP000265703">
    <property type="component" value="Unassembled WGS sequence"/>
</dbReference>
<dbReference type="GO" id="GO:0004674">
    <property type="term" value="F:protein serine/threonine kinase activity"/>
    <property type="evidence" value="ECO:0007669"/>
    <property type="project" value="TreeGrafter"/>
</dbReference>